<dbReference type="PANTHER" id="PTHR47506">
    <property type="entry name" value="TRANSCRIPTIONAL REGULATORY PROTEIN"/>
    <property type="match status" value="1"/>
</dbReference>
<evidence type="ECO:0000259" key="4">
    <source>
        <dbReference type="Pfam" id="PF00440"/>
    </source>
</evidence>
<dbReference type="PANTHER" id="PTHR47506:SF6">
    <property type="entry name" value="HTH-TYPE TRANSCRIPTIONAL REPRESSOR NEMR"/>
    <property type="match status" value="1"/>
</dbReference>
<dbReference type="SUPFAM" id="SSF48498">
    <property type="entry name" value="Tetracyclin repressor-like, C-terminal domain"/>
    <property type="match status" value="1"/>
</dbReference>
<sequence length="202" mass="22926">MEGTASRKSRPNRQPCRFGYEGVSIGDIVKHAKLSKGARYWHYSGKEPLFLECLQRLHAIFNQHIFDPMDAQSDAVPRILQLFEGLRRFLDDPRVQRGIAGFWLIPSRPEAARFIDAQTVFETRARDIIEQTLRLGAQQGQFDLGSDVEDMSRAIIALVEAVVLPMRHQSPDEVQRILAVLARTLFRAYAGNEDLIGLTHSL</sequence>
<evidence type="ECO:0000256" key="3">
    <source>
        <dbReference type="ARBA" id="ARBA00023163"/>
    </source>
</evidence>
<dbReference type="InterPro" id="IPR001647">
    <property type="entry name" value="HTH_TetR"/>
</dbReference>
<gene>
    <name evidence="5" type="ORF">RM530_11385</name>
</gene>
<dbReference type="Proteomes" id="UP001254608">
    <property type="component" value="Unassembled WGS sequence"/>
</dbReference>
<evidence type="ECO:0000256" key="1">
    <source>
        <dbReference type="ARBA" id="ARBA00023015"/>
    </source>
</evidence>
<keyword evidence="1" id="KW-0805">Transcription regulation</keyword>
<evidence type="ECO:0000313" key="6">
    <source>
        <dbReference type="Proteomes" id="UP001254608"/>
    </source>
</evidence>
<dbReference type="SUPFAM" id="SSF46689">
    <property type="entry name" value="Homeodomain-like"/>
    <property type="match status" value="1"/>
</dbReference>
<evidence type="ECO:0000313" key="5">
    <source>
        <dbReference type="EMBL" id="MDT0497960.1"/>
    </source>
</evidence>
<dbReference type="Pfam" id="PF00440">
    <property type="entry name" value="TetR_N"/>
    <property type="match status" value="1"/>
</dbReference>
<proteinExistence type="predicted"/>
<dbReference type="RefSeq" id="WP_311365350.1">
    <property type="nucleotide sequence ID" value="NZ_JAVRIC010000015.1"/>
</dbReference>
<comment type="caution">
    <text evidence="5">The sequence shown here is derived from an EMBL/GenBank/DDBJ whole genome shotgun (WGS) entry which is preliminary data.</text>
</comment>
<dbReference type="InterPro" id="IPR036271">
    <property type="entry name" value="Tet_transcr_reg_TetR-rel_C_sf"/>
</dbReference>
<dbReference type="InterPro" id="IPR009057">
    <property type="entry name" value="Homeodomain-like_sf"/>
</dbReference>
<organism evidence="5 6">
    <name type="scientific">Banduia mediterranea</name>
    <dbReference type="NCBI Taxonomy" id="3075609"/>
    <lineage>
        <taxon>Bacteria</taxon>
        <taxon>Pseudomonadati</taxon>
        <taxon>Pseudomonadota</taxon>
        <taxon>Gammaproteobacteria</taxon>
        <taxon>Nevskiales</taxon>
        <taxon>Algiphilaceae</taxon>
        <taxon>Banduia</taxon>
    </lineage>
</organism>
<accession>A0ABU2WJB9</accession>
<dbReference type="EMBL" id="JAVRIC010000015">
    <property type="protein sequence ID" value="MDT0497960.1"/>
    <property type="molecule type" value="Genomic_DNA"/>
</dbReference>
<feature type="domain" description="HTH tetR-type" evidence="4">
    <location>
        <begin position="19"/>
        <end position="53"/>
    </location>
</feature>
<keyword evidence="6" id="KW-1185">Reference proteome</keyword>
<name>A0ABU2WJB9_9GAMM</name>
<keyword evidence="2" id="KW-0238">DNA-binding</keyword>
<protein>
    <submittedName>
        <fullName evidence="5">Helix-turn-helix domain-containing protein</fullName>
    </submittedName>
</protein>
<evidence type="ECO:0000256" key="2">
    <source>
        <dbReference type="ARBA" id="ARBA00023125"/>
    </source>
</evidence>
<dbReference type="Gene3D" id="1.10.357.10">
    <property type="entry name" value="Tetracycline Repressor, domain 2"/>
    <property type="match status" value="1"/>
</dbReference>
<keyword evidence="3" id="KW-0804">Transcription</keyword>
<reference evidence="5 6" key="1">
    <citation type="submission" date="2023-09" db="EMBL/GenBank/DDBJ databases">
        <authorList>
            <person name="Rey-Velasco X."/>
        </authorList>
    </citation>
    <scope>NUCLEOTIDE SEQUENCE [LARGE SCALE GENOMIC DNA]</scope>
    <source>
        <strain evidence="5 6">W345</strain>
    </source>
</reference>